<dbReference type="GO" id="GO:0006952">
    <property type="term" value="P:defense response"/>
    <property type="evidence" value="ECO:0007669"/>
    <property type="project" value="UniProtKB-KW"/>
</dbReference>
<evidence type="ECO:0000256" key="3">
    <source>
        <dbReference type="ARBA" id="ARBA00022737"/>
    </source>
</evidence>
<dbReference type="InterPro" id="IPR041118">
    <property type="entry name" value="Rx_N"/>
</dbReference>
<organism evidence="7 8">
    <name type="scientific">Ensete ventricosum</name>
    <name type="common">Abyssinian banana</name>
    <name type="synonym">Musa ensete</name>
    <dbReference type="NCBI Taxonomy" id="4639"/>
    <lineage>
        <taxon>Eukaryota</taxon>
        <taxon>Viridiplantae</taxon>
        <taxon>Streptophyta</taxon>
        <taxon>Embryophyta</taxon>
        <taxon>Tracheophyta</taxon>
        <taxon>Spermatophyta</taxon>
        <taxon>Magnoliopsida</taxon>
        <taxon>Liliopsida</taxon>
        <taxon>Zingiberales</taxon>
        <taxon>Musaceae</taxon>
        <taxon>Ensete</taxon>
    </lineage>
</organism>
<dbReference type="Pfam" id="PF18052">
    <property type="entry name" value="Rx_N"/>
    <property type="match status" value="1"/>
</dbReference>
<comment type="caution">
    <text evidence="7">The sequence shown here is derived from an EMBL/GenBank/DDBJ whole genome shotgun (WGS) entry which is preliminary data.</text>
</comment>
<proteinExistence type="inferred from homology"/>
<evidence type="ECO:0000256" key="5">
    <source>
        <dbReference type="ARBA" id="ARBA00022821"/>
    </source>
</evidence>
<keyword evidence="3" id="KW-0677">Repeat</keyword>
<dbReference type="Proteomes" id="UP001222027">
    <property type="component" value="Unassembled WGS sequence"/>
</dbReference>
<gene>
    <name evidence="7" type="ORF">OPV22_014585</name>
</gene>
<evidence type="ECO:0000256" key="2">
    <source>
        <dbReference type="ARBA" id="ARBA00022614"/>
    </source>
</evidence>
<evidence type="ECO:0000259" key="6">
    <source>
        <dbReference type="Pfam" id="PF18052"/>
    </source>
</evidence>
<keyword evidence="8" id="KW-1185">Reference proteome</keyword>
<feature type="domain" description="Disease resistance N-terminal" evidence="6">
    <location>
        <begin position="2"/>
        <end position="53"/>
    </location>
</feature>
<evidence type="ECO:0000256" key="4">
    <source>
        <dbReference type="ARBA" id="ARBA00022741"/>
    </source>
</evidence>
<keyword evidence="5" id="KW-0611">Plant defense</keyword>
<keyword evidence="4" id="KW-0547">Nucleotide-binding</keyword>
<reference evidence="7 8" key="1">
    <citation type="submission" date="2022-12" db="EMBL/GenBank/DDBJ databases">
        <title>Chromosome-scale assembly of the Ensete ventricosum genome.</title>
        <authorList>
            <person name="Dussert Y."/>
            <person name="Stocks J."/>
            <person name="Wendawek A."/>
            <person name="Woldeyes F."/>
            <person name="Nichols R.A."/>
            <person name="Borrell J.S."/>
        </authorList>
    </citation>
    <scope>NUCLEOTIDE SEQUENCE [LARGE SCALE GENOMIC DNA]</scope>
    <source>
        <strain evidence="8">cv. Maze</strain>
        <tissue evidence="7">Seeds</tissue>
    </source>
</reference>
<name>A0AAV8PK22_ENSVE</name>
<evidence type="ECO:0000313" key="8">
    <source>
        <dbReference type="Proteomes" id="UP001222027"/>
    </source>
</evidence>
<keyword evidence="2" id="KW-0433">Leucine-rich repeat</keyword>
<dbReference type="EMBL" id="JAQQAF010000004">
    <property type="protein sequence ID" value="KAJ8492864.1"/>
    <property type="molecule type" value="Genomic_DNA"/>
</dbReference>
<evidence type="ECO:0000256" key="1">
    <source>
        <dbReference type="ARBA" id="ARBA00008894"/>
    </source>
</evidence>
<evidence type="ECO:0000313" key="7">
    <source>
        <dbReference type="EMBL" id="KAJ8492864.1"/>
    </source>
</evidence>
<dbReference type="AlphaFoldDB" id="A0AAV8PK22"/>
<protein>
    <recommendedName>
        <fullName evidence="6">Disease resistance N-terminal domain-containing protein</fullName>
    </recommendedName>
</protein>
<dbReference type="GO" id="GO:0000166">
    <property type="term" value="F:nucleotide binding"/>
    <property type="evidence" value="ECO:0007669"/>
    <property type="project" value="UniProtKB-KW"/>
</dbReference>
<comment type="similarity">
    <text evidence="1">Belongs to the disease resistance NB-LRR family.</text>
</comment>
<sequence length="154" mass="17668">MAKEEVDSLLGVPGEIQKLQRSVLRDAEKRRIQDEDEDYWLMQLKDVVSDADDECRMEAEKWTPADFLSLLSFARSSSDMMWASKKSRPEGPSCNSMCLRRNEAVVPRVSRITSPEMESGMVGKRLEEDAKALVEHLTKQRSKYSETDLLRNIV</sequence>
<accession>A0AAV8PK22</accession>
<dbReference type="Gene3D" id="1.20.5.4130">
    <property type="match status" value="1"/>
</dbReference>